<evidence type="ECO:0000256" key="5">
    <source>
        <dbReference type="ARBA" id="ARBA00022692"/>
    </source>
</evidence>
<evidence type="ECO:0000313" key="16">
    <source>
        <dbReference type="Proteomes" id="UP000694569"/>
    </source>
</evidence>
<name>A0A8C5P971_9ANUR</name>
<feature type="transmembrane region" description="Helical" evidence="13">
    <location>
        <begin position="232"/>
        <end position="252"/>
    </location>
</feature>
<dbReference type="Pfam" id="PF05296">
    <property type="entry name" value="TAS2R"/>
    <property type="match status" value="1"/>
</dbReference>
<feature type="domain" description="G-protein coupled receptors family 1 profile" evidence="14">
    <location>
        <begin position="23"/>
        <end position="252"/>
    </location>
</feature>
<keyword evidence="6 13" id="KW-1133">Transmembrane helix</keyword>
<evidence type="ECO:0000256" key="3">
    <source>
        <dbReference type="ARBA" id="ARBA00022480"/>
    </source>
</evidence>
<dbReference type="AlphaFoldDB" id="A0A8C5P971"/>
<evidence type="ECO:0000256" key="1">
    <source>
        <dbReference type="ARBA" id="ARBA00004141"/>
    </source>
</evidence>
<evidence type="ECO:0000256" key="9">
    <source>
        <dbReference type="ARBA" id="ARBA00023170"/>
    </source>
</evidence>
<keyword evidence="3 12" id="KW-0919">Taste</keyword>
<keyword evidence="7 12" id="KW-0297">G-protein coupled receptor</keyword>
<dbReference type="SUPFAM" id="SSF81321">
    <property type="entry name" value="Family A G protein-coupled receptor-like"/>
    <property type="match status" value="1"/>
</dbReference>
<dbReference type="Gene3D" id="1.20.1070.10">
    <property type="entry name" value="Rhodopsin 7-helix transmembrane proteins"/>
    <property type="match status" value="1"/>
</dbReference>
<evidence type="ECO:0000256" key="8">
    <source>
        <dbReference type="ARBA" id="ARBA00023136"/>
    </source>
</evidence>
<feature type="transmembrane region" description="Helical" evidence="13">
    <location>
        <begin position="6"/>
        <end position="33"/>
    </location>
</feature>
<sequence>MLPVFLLISMVILGATTIMGTISNCIILSVNLIEKAKGKSLGSSDLIMVTLGISNIIFQFVMTANDFLSVLWSDLYFSDGVYAIINTLLFFPIFSSFWFTVCLSVYYCLQIVIFTHPFLMRLKLGISTLVPIFLVTSVFIAIAISVPAAWSTYRDPFSGNVSNNETSDDSVPKLSLTYLLPSNIIGCTLPLLLVAISNGLIIRSLKSPNNVAEKGNNTQSQRAEARERAARTVGSLLLLYMSFYISEIIMFVDLFPPSSPGFCACLMVIYSYSPAQSIILILGSPKLKKVLLSILRLYEKTSSEEAETTKIVFIKLKDQKHDVTM</sequence>
<keyword evidence="5 12" id="KW-0812">Transmembrane</keyword>
<dbReference type="Ensembl" id="ENSLLET00000007493.1">
    <property type="protein sequence ID" value="ENSLLEP00000007195.1"/>
    <property type="gene ID" value="ENSLLEG00000004558.1"/>
</dbReference>
<feature type="transmembrane region" description="Helical" evidence="13">
    <location>
        <begin position="129"/>
        <end position="150"/>
    </location>
</feature>
<keyword evidence="9 12" id="KW-0675">Receptor</keyword>
<evidence type="ECO:0000256" key="13">
    <source>
        <dbReference type="SAM" id="Phobius"/>
    </source>
</evidence>
<evidence type="ECO:0000256" key="12">
    <source>
        <dbReference type="RuleBase" id="RU004424"/>
    </source>
</evidence>
<keyword evidence="4 12" id="KW-0716">Sensory transduction</keyword>
<dbReference type="InterPro" id="IPR007960">
    <property type="entry name" value="TAS2R"/>
</dbReference>
<keyword evidence="8 12" id="KW-0472">Membrane</keyword>
<dbReference type="GeneTree" id="ENSGT01150000286961"/>
<feature type="transmembrane region" description="Helical" evidence="13">
    <location>
        <begin position="258"/>
        <end position="282"/>
    </location>
</feature>
<dbReference type="Proteomes" id="UP000694569">
    <property type="component" value="Unplaced"/>
</dbReference>
<dbReference type="PANTHER" id="PTHR11394:SF145">
    <property type="entry name" value="TASTE RECEPTOR TYPE 2"/>
    <property type="match status" value="1"/>
</dbReference>
<dbReference type="OrthoDB" id="8876749at2759"/>
<comment type="similarity">
    <text evidence="2 11">Belongs to the G-protein coupled receptor T2R family.</text>
</comment>
<dbReference type="InterPro" id="IPR017452">
    <property type="entry name" value="GPCR_Rhodpsn_7TM"/>
</dbReference>
<proteinExistence type="inferred from homology"/>
<dbReference type="PANTHER" id="PTHR11394">
    <property type="entry name" value="TASTE RECEPTOR TYPE 2"/>
    <property type="match status" value="1"/>
</dbReference>
<dbReference type="GO" id="GO:0004930">
    <property type="term" value="F:G protein-coupled receptor activity"/>
    <property type="evidence" value="ECO:0007669"/>
    <property type="project" value="UniProtKB-KW"/>
</dbReference>
<dbReference type="GO" id="GO:0033038">
    <property type="term" value="F:bitter taste receptor activity"/>
    <property type="evidence" value="ECO:0007669"/>
    <property type="project" value="InterPro"/>
</dbReference>
<accession>A0A8C5P971</accession>
<evidence type="ECO:0000259" key="14">
    <source>
        <dbReference type="PROSITE" id="PS50262"/>
    </source>
</evidence>
<evidence type="ECO:0000256" key="10">
    <source>
        <dbReference type="ARBA" id="ARBA00023224"/>
    </source>
</evidence>
<dbReference type="FunFam" id="1.20.1070.10:FF:000055">
    <property type="entry name" value="Taste receptor type 2"/>
    <property type="match status" value="1"/>
</dbReference>
<organism evidence="15 16">
    <name type="scientific">Leptobrachium leishanense</name>
    <name type="common">Leishan spiny toad</name>
    <dbReference type="NCBI Taxonomy" id="445787"/>
    <lineage>
        <taxon>Eukaryota</taxon>
        <taxon>Metazoa</taxon>
        <taxon>Chordata</taxon>
        <taxon>Craniata</taxon>
        <taxon>Vertebrata</taxon>
        <taxon>Euteleostomi</taxon>
        <taxon>Amphibia</taxon>
        <taxon>Batrachia</taxon>
        <taxon>Anura</taxon>
        <taxon>Pelobatoidea</taxon>
        <taxon>Megophryidae</taxon>
        <taxon>Leptobrachium</taxon>
    </lineage>
</organism>
<keyword evidence="10 12" id="KW-0807">Transducer</keyword>
<dbReference type="PROSITE" id="PS50262">
    <property type="entry name" value="G_PROTEIN_RECEP_F1_2"/>
    <property type="match status" value="1"/>
</dbReference>
<evidence type="ECO:0000256" key="11">
    <source>
        <dbReference type="RuleBase" id="RU004423"/>
    </source>
</evidence>
<comment type="subcellular location">
    <subcellularLocation>
        <location evidence="1 12">Membrane</location>
        <topology evidence="1 12">Multi-pass membrane protein</topology>
    </subcellularLocation>
</comment>
<keyword evidence="16" id="KW-1185">Reference proteome</keyword>
<evidence type="ECO:0000256" key="7">
    <source>
        <dbReference type="ARBA" id="ARBA00023040"/>
    </source>
</evidence>
<feature type="transmembrane region" description="Helical" evidence="13">
    <location>
        <begin position="45"/>
        <end position="62"/>
    </location>
</feature>
<evidence type="ECO:0000256" key="4">
    <source>
        <dbReference type="ARBA" id="ARBA00022606"/>
    </source>
</evidence>
<evidence type="ECO:0000313" key="15">
    <source>
        <dbReference type="Ensembl" id="ENSLLEP00000007195.1"/>
    </source>
</evidence>
<evidence type="ECO:0000256" key="2">
    <source>
        <dbReference type="ARBA" id="ARBA00007376"/>
    </source>
</evidence>
<protein>
    <recommendedName>
        <fullName evidence="12">Taste receptor type 2</fullName>
    </recommendedName>
</protein>
<evidence type="ECO:0000256" key="6">
    <source>
        <dbReference type="ARBA" id="ARBA00022989"/>
    </source>
</evidence>
<dbReference type="GO" id="GO:0016020">
    <property type="term" value="C:membrane"/>
    <property type="evidence" value="ECO:0007669"/>
    <property type="project" value="UniProtKB-SubCell"/>
</dbReference>
<reference evidence="15" key="2">
    <citation type="submission" date="2025-09" db="UniProtKB">
        <authorList>
            <consortium name="Ensembl"/>
        </authorList>
    </citation>
    <scope>IDENTIFICATION</scope>
</reference>
<reference evidence="15" key="1">
    <citation type="submission" date="2025-08" db="UniProtKB">
        <authorList>
            <consortium name="Ensembl"/>
        </authorList>
    </citation>
    <scope>IDENTIFICATION</scope>
</reference>
<feature type="transmembrane region" description="Helical" evidence="13">
    <location>
        <begin position="178"/>
        <end position="201"/>
    </location>
</feature>
<feature type="transmembrane region" description="Helical" evidence="13">
    <location>
        <begin position="82"/>
        <end position="109"/>
    </location>
</feature>